<dbReference type="AlphaFoldDB" id="A0A2S4JN99"/>
<dbReference type="InterPro" id="IPR043129">
    <property type="entry name" value="ATPase_NBD"/>
</dbReference>
<keyword evidence="2" id="KW-0808">Transferase</keyword>
<evidence type="ECO:0000313" key="4">
    <source>
        <dbReference type="EMBL" id="POR01007.1"/>
    </source>
</evidence>
<evidence type="ECO:0000256" key="1">
    <source>
        <dbReference type="ARBA" id="ARBA00009156"/>
    </source>
</evidence>
<dbReference type="GO" id="GO:0042732">
    <property type="term" value="P:D-xylose metabolic process"/>
    <property type="evidence" value="ECO:0007669"/>
    <property type="project" value="InterPro"/>
</dbReference>
<evidence type="ECO:0000256" key="2">
    <source>
        <dbReference type="ARBA" id="ARBA00022679"/>
    </source>
</evidence>
<dbReference type="Gene3D" id="3.30.420.40">
    <property type="match status" value="2"/>
</dbReference>
<keyword evidence="3 4" id="KW-0418">Kinase</keyword>
<dbReference type="Proteomes" id="UP000237350">
    <property type="component" value="Unassembled WGS sequence"/>
</dbReference>
<proteinExistence type="inferred from homology"/>
<accession>A0A2S4JN99</accession>
<dbReference type="CDD" id="cd07776">
    <property type="entry name" value="ASKHA_NBD_FGGY_SpXK-like"/>
    <property type="match status" value="1"/>
</dbReference>
<dbReference type="EMBL" id="LPWH01000070">
    <property type="protein sequence ID" value="POR01007.1"/>
    <property type="molecule type" value="Genomic_DNA"/>
</dbReference>
<comment type="similarity">
    <text evidence="1">Belongs to the FGGY kinase family.</text>
</comment>
<organism evidence="4 5">
    <name type="scientific">Alkalispirochaeta sphaeroplastigenens</name>
    <dbReference type="NCBI Taxonomy" id="1187066"/>
    <lineage>
        <taxon>Bacteria</taxon>
        <taxon>Pseudomonadati</taxon>
        <taxon>Spirochaetota</taxon>
        <taxon>Spirochaetia</taxon>
        <taxon>Spirochaetales</taxon>
        <taxon>Spirochaetaceae</taxon>
        <taxon>Alkalispirochaeta</taxon>
    </lineage>
</organism>
<dbReference type="PANTHER" id="PTHR10196">
    <property type="entry name" value="SUGAR KINASE"/>
    <property type="match status" value="1"/>
</dbReference>
<dbReference type="GO" id="GO:0004856">
    <property type="term" value="F:D-xylulokinase activity"/>
    <property type="evidence" value="ECO:0007669"/>
    <property type="project" value="InterPro"/>
</dbReference>
<dbReference type="GO" id="GO:0005829">
    <property type="term" value="C:cytosol"/>
    <property type="evidence" value="ECO:0007669"/>
    <property type="project" value="TreeGrafter"/>
</dbReference>
<evidence type="ECO:0000313" key="5">
    <source>
        <dbReference type="Proteomes" id="UP000237350"/>
    </source>
</evidence>
<keyword evidence="5" id="KW-1185">Reference proteome</keyword>
<dbReference type="GO" id="GO:0005997">
    <property type="term" value="P:xylulose metabolic process"/>
    <property type="evidence" value="ECO:0007669"/>
    <property type="project" value="TreeGrafter"/>
</dbReference>
<dbReference type="SUPFAM" id="SSF53067">
    <property type="entry name" value="Actin-like ATPase domain"/>
    <property type="match status" value="2"/>
</dbReference>
<protein>
    <submittedName>
        <fullName evidence="4">Sugar kinase</fullName>
    </submittedName>
</protein>
<dbReference type="InterPro" id="IPR042024">
    <property type="entry name" value="D-XK_euk"/>
</dbReference>
<dbReference type="PANTHER" id="PTHR10196:SF57">
    <property type="entry name" value="XYLULOSE KINASE"/>
    <property type="match status" value="1"/>
</dbReference>
<reference evidence="5" key="1">
    <citation type="submission" date="2015-12" db="EMBL/GenBank/DDBJ databases">
        <authorList>
            <person name="Lodha T.D."/>
            <person name="Chintalapati S."/>
            <person name="Chintalapati V.R."/>
            <person name="Sravanthi T."/>
        </authorList>
    </citation>
    <scope>NUCLEOTIDE SEQUENCE [LARGE SCALE GENOMIC DNA]</scope>
    <source>
        <strain evidence="5">JC133</strain>
    </source>
</reference>
<comment type="caution">
    <text evidence="4">The sequence shown here is derived from an EMBL/GenBank/DDBJ whole genome shotgun (WGS) entry which is preliminary data.</text>
</comment>
<name>A0A2S4JN99_9SPIO</name>
<dbReference type="OrthoDB" id="369111at2"/>
<evidence type="ECO:0000256" key="3">
    <source>
        <dbReference type="ARBA" id="ARBA00022777"/>
    </source>
</evidence>
<sequence>MERALTLGIDISTQSISAVILSPLESPARVVAQVSLPYRDDPRLNCFGIHHESLLVPPREPGEADQPPEMFLAGLDALFQDLAAEGAPLDRVEALSVSAQQHGHVYLSTGGLEAIASLGRGGESDLVKRFEGAFSYGTAPIWQTANSRLQAQEIREVLGGVAPVVELSGSNSPARFTGAVVRRTAQTAPAVWEQTARISLLSSFFSALLSGNPDCPIDWGNGSGMTLMDYQKRQWSRELLQAVSRGLPGGADALEAKLPGLDSPVAEAGTIARYFQERYGFSPRCIVNLGSGDNPQSKVMIRGDLLSLGTSFVYMVDTGTPLVDRSGYANSMYDGLGNPFVFACRTNGAMVWDRLRSIYGADLVRAEEALETVRPAGEEVVWQPYAESYPQVPPIELEEARSGTGDFARLYSGIVDSALVLTRYYADSFEVSREPLALTGGPSASPSIRRRIASIFERPVIVLDSSGAALGSSLAAWQTLCNARGREAELDRLRQDLVPPGEMVHPDRELSSAYRELASRLVRRAPFANSPGAPA</sequence>
<gene>
    <name evidence="4" type="ORF">AU468_09070</name>
</gene>
<dbReference type="RefSeq" id="WP_103680436.1">
    <property type="nucleotide sequence ID" value="NZ_LPWH01000070.1"/>
</dbReference>